<accession>A0ABP8G7F8</accession>
<protein>
    <recommendedName>
        <fullName evidence="3">DUF4251 domain-containing protein</fullName>
    </recommendedName>
</protein>
<proteinExistence type="predicted"/>
<evidence type="ECO:0000313" key="1">
    <source>
        <dbReference type="EMBL" id="GAA4318776.1"/>
    </source>
</evidence>
<sequence length="159" mass="17862">MKLLIAGLALLAAGPFRCTQKEALRSIDKVSLSLHQYPTRDVLRYEVDSSGIAVHLANSGTGFDSVLYTKAASAALGQSRQGMFRFREVRYANKCLEDGQVMTLAYHAGDSTVRRVRFQNYYHDDLQQLVQFINTQVDSTYRIGYNKDALLRGMEACDK</sequence>
<dbReference type="EMBL" id="BAABGY010000001">
    <property type="protein sequence ID" value="GAA4318776.1"/>
    <property type="molecule type" value="Genomic_DNA"/>
</dbReference>
<gene>
    <name evidence="1" type="ORF">GCM10023184_03210</name>
</gene>
<evidence type="ECO:0000313" key="2">
    <source>
        <dbReference type="Proteomes" id="UP001501725"/>
    </source>
</evidence>
<dbReference type="Proteomes" id="UP001501725">
    <property type="component" value="Unassembled WGS sequence"/>
</dbReference>
<organism evidence="1 2">
    <name type="scientific">Flaviaesturariibacter amylovorans</name>
    <dbReference type="NCBI Taxonomy" id="1084520"/>
    <lineage>
        <taxon>Bacteria</taxon>
        <taxon>Pseudomonadati</taxon>
        <taxon>Bacteroidota</taxon>
        <taxon>Chitinophagia</taxon>
        <taxon>Chitinophagales</taxon>
        <taxon>Chitinophagaceae</taxon>
        <taxon>Flaviaestuariibacter</taxon>
    </lineage>
</organism>
<comment type="caution">
    <text evidence="1">The sequence shown here is derived from an EMBL/GenBank/DDBJ whole genome shotgun (WGS) entry which is preliminary data.</text>
</comment>
<dbReference type="RefSeq" id="WP_345252851.1">
    <property type="nucleotide sequence ID" value="NZ_BAABGY010000001.1"/>
</dbReference>
<name>A0ABP8G7F8_9BACT</name>
<evidence type="ECO:0008006" key="3">
    <source>
        <dbReference type="Google" id="ProtNLM"/>
    </source>
</evidence>
<reference evidence="2" key="1">
    <citation type="journal article" date="2019" name="Int. J. Syst. Evol. Microbiol.">
        <title>The Global Catalogue of Microorganisms (GCM) 10K type strain sequencing project: providing services to taxonomists for standard genome sequencing and annotation.</title>
        <authorList>
            <consortium name="The Broad Institute Genomics Platform"/>
            <consortium name="The Broad Institute Genome Sequencing Center for Infectious Disease"/>
            <person name="Wu L."/>
            <person name="Ma J."/>
        </authorList>
    </citation>
    <scope>NUCLEOTIDE SEQUENCE [LARGE SCALE GENOMIC DNA]</scope>
    <source>
        <strain evidence="2">JCM 17919</strain>
    </source>
</reference>
<keyword evidence="2" id="KW-1185">Reference proteome</keyword>